<dbReference type="AlphaFoldDB" id="A0A9P6FZ63"/>
<comment type="caution">
    <text evidence="2">The sequence shown here is derived from an EMBL/GenBank/DDBJ whole genome shotgun (WGS) entry which is preliminary data.</text>
</comment>
<dbReference type="EMBL" id="JAABOA010000454">
    <property type="protein sequence ID" value="KAF9584278.1"/>
    <property type="molecule type" value="Genomic_DNA"/>
</dbReference>
<reference evidence="2" key="1">
    <citation type="journal article" date="2020" name="Fungal Divers.">
        <title>Resolving the Mortierellaceae phylogeny through synthesis of multi-gene phylogenetics and phylogenomics.</title>
        <authorList>
            <person name="Vandepol N."/>
            <person name="Liber J."/>
            <person name="Desiro A."/>
            <person name="Na H."/>
            <person name="Kennedy M."/>
            <person name="Barry K."/>
            <person name="Grigoriev I.V."/>
            <person name="Miller A.N."/>
            <person name="O'Donnell K."/>
            <person name="Stajich J.E."/>
            <person name="Bonito G."/>
        </authorList>
    </citation>
    <scope>NUCLEOTIDE SEQUENCE</scope>
    <source>
        <strain evidence="2">KOD1015</strain>
    </source>
</reference>
<evidence type="ECO:0000313" key="2">
    <source>
        <dbReference type="EMBL" id="KAF9584278.1"/>
    </source>
</evidence>
<dbReference type="PROSITE" id="PS51257">
    <property type="entry name" value="PROKAR_LIPOPROTEIN"/>
    <property type="match status" value="1"/>
</dbReference>
<dbReference type="OrthoDB" id="438080at2759"/>
<evidence type="ECO:0000313" key="3">
    <source>
        <dbReference type="Proteomes" id="UP000780801"/>
    </source>
</evidence>
<name>A0A9P6FZ63_9FUNG</name>
<feature type="region of interest" description="Disordered" evidence="1">
    <location>
        <begin position="282"/>
        <end position="330"/>
    </location>
</feature>
<feature type="compositionally biased region" description="Polar residues" evidence="1">
    <location>
        <begin position="435"/>
        <end position="449"/>
    </location>
</feature>
<feature type="compositionally biased region" description="Low complexity" evidence="1">
    <location>
        <begin position="404"/>
        <end position="416"/>
    </location>
</feature>
<dbReference type="InterPro" id="IPR007175">
    <property type="entry name" value="Rpr2/Snm1/Rpp21"/>
</dbReference>
<accession>A0A9P6FZ63</accession>
<dbReference type="Pfam" id="PF04032">
    <property type="entry name" value="Rpr2"/>
    <property type="match status" value="1"/>
</dbReference>
<sequence length="498" mass="53673">MSASEREARIRYLWNAAHATLISCPAISSHFMSQCLRLVHETDSPLPRDLREKFCSGCGSIFVPGMNCQVRVVPVDETPLERQRRKHKDRQKAKAEKRKLDASAPGSDPQSSEKTPIDTTTSIARQTPLAESGPIVTDPQKESDATALPGSAVSKHQKHSKKKNNDRLAPPKNKTIHLAQIPVLESLNLDSSMRKIRMEKEEHLEEEAKAIMQRDGTLLSDQSNYNNQLSSNRLARAKKRAVEVVNHIYYQCLRCDRATELDGTTCGQRDLALCIGSARKQRNAKNKINENKRKRTADTTEEAQDPELAGKRIKVTESSSSLPSSRTKVGSPTLTAIIPESALSMIAPYVISVSKTVQSPTQSLPPPVAAIAAVPTQSDANKRKAALSLSSEGSNRVTNKFKNTTGPGTATATTGLGINGSKTAGPSGLGIRNATMPNNSTQNQNHLDNGSSKRKKKKGGLADLLAMKKSGSTANSPSASGGDASEGDSVLANFLKGL</sequence>
<dbReference type="PANTHER" id="PTHR14742">
    <property type="entry name" value="RIBONUCLEASE P SUBUNIT P21"/>
    <property type="match status" value="1"/>
</dbReference>
<keyword evidence="3" id="KW-1185">Reference proteome</keyword>
<feature type="compositionally biased region" description="Basic and acidic residues" evidence="1">
    <location>
        <begin position="92"/>
        <end position="101"/>
    </location>
</feature>
<feature type="compositionally biased region" description="Polar residues" evidence="1">
    <location>
        <begin position="388"/>
        <end position="403"/>
    </location>
</feature>
<evidence type="ECO:0000256" key="1">
    <source>
        <dbReference type="SAM" id="MobiDB-lite"/>
    </source>
</evidence>
<dbReference type="Proteomes" id="UP000780801">
    <property type="component" value="Unassembled WGS sequence"/>
</dbReference>
<feature type="region of interest" description="Disordered" evidence="1">
    <location>
        <begin position="79"/>
        <end position="175"/>
    </location>
</feature>
<dbReference type="GO" id="GO:0005655">
    <property type="term" value="C:nucleolar ribonuclease P complex"/>
    <property type="evidence" value="ECO:0007669"/>
    <property type="project" value="TreeGrafter"/>
</dbReference>
<organism evidence="2 3">
    <name type="scientific">Lunasporangiospora selenospora</name>
    <dbReference type="NCBI Taxonomy" id="979761"/>
    <lineage>
        <taxon>Eukaryota</taxon>
        <taxon>Fungi</taxon>
        <taxon>Fungi incertae sedis</taxon>
        <taxon>Mucoromycota</taxon>
        <taxon>Mortierellomycotina</taxon>
        <taxon>Mortierellomycetes</taxon>
        <taxon>Mortierellales</taxon>
        <taxon>Mortierellaceae</taxon>
        <taxon>Lunasporangiospora</taxon>
    </lineage>
</organism>
<proteinExistence type="predicted"/>
<feature type="region of interest" description="Disordered" evidence="1">
    <location>
        <begin position="387"/>
        <end position="489"/>
    </location>
</feature>
<feature type="compositionally biased region" description="Basic residues" evidence="1">
    <location>
        <begin position="155"/>
        <end position="164"/>
    </location>
</feature>
<protein>
    <submittedName>
        <fullName evidence="2">Uncharacterized protein</fullName>
    </submittedName>
</protein>
<dbReference type="PANTHER" id="PTHR14742:SF3">
    <property type="entry name" value="RIBONUCLEASE MRP PROTEIN SUBUNIT SNM1"/>
    <property type="match status" value="1"/>
</dbReference>
<dbReference type="GO" id="GO:0008033">
    <property type="term" value="P:tRNA processing"/>
    <property type="evidence" value="ECO:0007669"/>
    <property type="project" value="TreeGrafter"/>
</dbReference>
<feature type="compositionally biased region" description="Polar residues" evidence="1">
    <location>
        <begin position="108"/>
        <end position="125"/>
    </location>
</feature>
<feature type="compositionally biased region" description="Low complexity" evidence="1">
    <location>
        <begin position="476"/>
        <end position="489"/>
    </location>
</feature>
<gene>
    <name evidence="2" type="ORF">BGW38_006990</name>
</gene>